<organism evidence="8 9">
    <name type="scientific">Phenylobacterium soli</name>
    <dbReference type="NCBI Taxonomy" id="2170551"/>
    <lineage>
        <taxon>Bacteria</taxon>
        <taxon>Pseudomonadati</taxon>
        <taxon>Pseudomonadota</taxon>
        <taxon>Alphaproteobacteria</taxon>
        <taxon>Caulobacterales</taxon>
        <taxon>Caulobacteraceae</taxon>
        <taxon>Phenylobacterium</taxon>
    </lineage>
</organism>
<evidence type="ECO:0000313" key="9">
    <source>
        <dbReference type="Proteomes" id="UP000249254"/>
    </source>
</evidence>
<name>A0A328AP43_9CAUL</name>
<feature type="transmembrane region" description="Helical" evidence="6">
    <location>
        <begin position="95"/>
        <end position="114"/>
    </location>
</feature>
<dbReference type="Pfam" id="PF00482">
    <property type="entry name" value="T2SSF"/>
    <property type="match status" value="1"/>
</dbReference>
<dbReference type="OrthoDB" id="9810662at2"/>
<sequence length="314" mass="34727">METWYDILLELAIFSAVTFLSYATLRELRRQTVLRQRLGAADAPRAATSLLRHSGVSGSFLRWVQSATSINKPEERERLAAELSKAGFDHPSAPVWYVVARYGLALALPLLLILTRQLIGRPASGLPAFTLPLALCMIGLLLPRTFVRQRISSRRSTLEQQFPDALDLMVICMDAGLSLEAAILRINREMRRSHPEIAKEFARVSEELAAGRSRADTLRAMSERLDIPAIRGFVSLLVQSQTLGASVAQGLKTYANEMRGARAMRAEEKAMRVPVLISIPLVICFLPVIVEALLLPSAIDMIRRVAPALKGIHP</sequence>
<evidence type="ECO:0000256" key="1">
    <source>
        <dbReference type="ARBA" id="ARBA00004651"/>
    </source>
</evidence>
<dbReference type="PANTHER" id="PTHR35007">
    <property type="entry name" value="INTEGRAL MEMBRANE PROTEIN-RELATED"/>
    <property type="match status" value="1"/>
</dbReference>
<feature type="transmembrane region" description="Helical" evidence="6">
    <location>
        <begin position="273"/>
        <end position="295"/>
    </location>
</feature>
<feature type="transmembrane region" description="Helical" evidence="6">
    <location>
        <begin position="126"/>
        <end position="146"/>
    </location>
</feature>
<evidence type="ECO:0000256" key="6">
    <source>
        <dbReference type="SAM" id="Phobius"/>
    </source>
</evidence>
<dbReference type="GO" id="GO:0005886">
    <property type="term" value="C:plasma membrane"/>
    <property type="evidence" value="ECO:0007669"/>
    <property type="project" value="UniProtKB-SubCell"/>
</dbReference>
<evidence type="ECO:0000259" key="7">
    <source>
        <dbReference type="Pfam" id="PF00482"/>
    </source>
</evidence>
<feature type="transmembrane region" description="Helical" evidence="6">
    <location>
        <begin position="7"/>
        <end position="25"/>
    </location>
</feature>
<keyword evidence="4 6" id="KW-1133">Transmembrane helix</keyword>
<dbReference type="PANTHER" id="PTHR35007:SF2">
    <property type="entry name" value="PILUS ASSEMBLE PROTEIN"/>
    <property type="match status" value="1"/>
</dbReference>
<dbReference type="InterPro" id="IPR018076">
    <property type="entry name" value="T2SS_GspF_dom"/>
</dbReference>
<accession>A0A328AP43</accession>
<proteinExistence type="predicted"/>
<reference evidence="9" key="1">
    <citation type="submission" date="2018-05" db="EMBL/GenBank/DDBJ databases">
        <authorList>
            <person name="Li X."/>
        </authorList>
    </citation>
    <scope>NUCLEOTIDE SEQUENCE [LARGE SCALE GENOMIC DNA]</scope>
    <source>
        <strain evidence="9">LX32</strain>
    </source>
</reference>
<gene>
    <name evidence="8" type="ORF">DJ017_17255</name>
</gene>
<keyword evidence="5 6" id="KW-0472">Membrane</keyword>
<comment type="caution">
    <text evidence="8">The sequence shown here is derived from an EMBL/GenBank/DDBJ whole genome shotgun (WGS) entry which is preliminary data.</text>
</comment>
<feature type="domain" description="Type II secretion system protein GspF" evidence="7">
    <location>
        <begin position="166"/>
        <end position="290"/>
    </location>
</feature>
<protein>
    <recommendedName>
        <fullName evidence="7">Type II secretion system protein GspF domain-containing protein</fullName>
    </recommendedName>
</protein>
<evidence type="ECO:0000256" key="3">
    <source>
        <dbReference type="ARBA" id="ARBA00022692"/>
    </source>
</evidence>
<comment type="subcellular location">
    <subcellularLocation>
        <location evidence="1">Cell membrane</location>
        <topology evidence="1">Multi-pass membrane protein</topology>
    </subcellularLocation>
</comment>
<evidence type="ECO:0000256" key="4">
    <source>
        <dbReference type="ARBA" id="ARBA00022989"/>
    </source>
</evidence>
<evidence type="ECO:0000256" key="5">
    <source>
        <dbReference type="ARBA" id="ARBA00023136"/>
    </source>
</evidence>
<dbReference type="EMBL" id="QFYQ01000001">
    <property type="protein sequence ID" value="RAK56135.1"/>
    <property type="molecule type" value="Genomic_DNA"/>
</dbReference>
<dbReference type="Proteomes" id="UP000249254">
    <property type="component" value="Unassembled WGS sequence"/>
</dbReference>
<dbReference type="RefSeq" id="WP_111529883.1">
    <property type="nucleotide sequence ID" value="NZ_JBHRSG010000003.1"/>
</dbReference>
<keyword evidence="2" id="KW-1003">Cell membrane</keyword>
<evidence type="ECO:0000313" key="8">
    <source>
        <dbReference type="EMBL" id="RAK56135.1"/>
    </source>
</evidence>
<evidence type="ECO:0000256" key="2">
    <source>
        <dbReference type="ARBA" id="ARBA00022475"/>
    </source>
</evidence>
<keyword evidence="3 6" id="KW-0812">Transmembrane</keyword>
<keyword evidence="9" id="KW-1185">Reference proteome</keyword>
<dbReference type="AlphaFoldDB" id="A0A328AP43"/>